<dbReference type="Pfam" id="PF00072">
    <property type="entry name" value="Response_reg"/>
    <property type="match status" value="1"/>
</dbReference>
<dbReference type="Gene3D" id="3.30.450.20">
    <property type="entry name" value="PAS domain"/>
    <property type="match status" value="1"/>
</dbReference>
<dbReference type="GO" id="GO:0005886">
    <property type="term" value="C:plasma membrane"/>
    <property type="evidence" value="ECO:0007669"/>
    <property type="project" value="TreeGrafter"/>
</dbReference>
<dbReference type="InterPro" id="IPR035965">
    <property type="entry name" value="PAS-like_dom_sf"/>
</dbReference>
<dbReference type="PROSITE" id="PS50109">
    <property type="entry name" value="HIS_KIN"/>
    <property type="match status" value="1"/>
</dbReference>
<dbReference type="InterPro" id="IPR003661">
    <property type="entry name" value="HisK_dim/P_dom"/>
</dbReference>
<dbReference type="InterPro" id="IPR003594">
    <property type="entry name" value="HATPase_dom"/>
</dbReference>
<dbReference type="AlphaFoldDB" id="A0A2G1UII1"/>
<organism evidence="10 11">
    <name type="scientific">Marinobacter profundi</name>
    <dbReference type="NCBI Taxonomy" id="2666256"/>
    <lineage>
        <taxon>Bacteria</taxon>
        <taxon>Pseudomonadati</taxon>
        <taxon>Pseudomonadota</taxon>
        <taxon>Gammaproteobacteria</taxon>
        <taxon>Pseudomonadales</taxon>
        <taxon>Marinobacteraceae</taxon>
        <taxon>Marinobacter</taxon>
    </lineage>
</organism>
<keyword evidence="11" id="KW-1185">Reference proteome</keyword>
<dbReference type="EMBL" id="NTFH01000011">
    <property type="protein sequence ID" value="PHQ14255.1"/>
    <property type="molecule type" value="Genomic_DNA"/>
</dbReference>
<feature type="domain" description="Response regulatory" evidence="8">
    <location>
        <begin position="466"/>
        <end position="583"/>
    </location>
</feature>
<dbReference type="InterPro" id="IPR011006">
    <property type="entry name" value="CheY-like_superfamily"/>
</dbReference>
<dbReference type="FunFam" id="3.30.565.10:FF:000049">
    <property type="entry name" value="Two-component sensor histidine kinase"/>
    <property type="match status" value="1"/>
</dbReference>
<dbReference type="SMART" id="SM00448">
    <property type="entry name" value="REC"/>
    <property type="match status" value="1"/>
</dbReference>
<evidence type="ECO:0000259" key="8">
    <source>
        <dbReference type="PROSITE" id="PS50110"/>
    </source>
</evidence>
<keyword evidence="5 10" id="KW-0418">Kinase</keyword>
<dbReference type="InterPro" id="IPR036890">
    <property type="entry name" value="HATPase_C_sf"/>
</dbReference>
<protein>
    <recommendedName>
        <fullName evidence="2">histidine kinase</fullName>
        <ecNumber evidence="2">2.7.13.3</ecNumber>
    </recommendedName>
</protein>
<dbReference type="InterPro" id="IPR001789">
    <property type="entry name" value="Sig_transdc_resp-reg_receiver"/>
</dbReference>
<evidence type="ECO:0000313" key="10">
    <source>
        <dbReference type="EMBL" id="PHQ14255.1"/>
    </source>
</evidence>
<feature type="domain" description="Histidine kinase" evidence="7">
    <location>
        <begin position="226"/>
        <end position="439"/>
    </location>
</feature>
<dbReference type="SMART" id="SM00388">
    <property type="entry name" value="HisKA"/>
    <property type="match status" value="1"/>
</dbReference>
<dbReference type="CDD" id="cd00130">
    <property type="entry name" value="PAS"/>
    <property type="match status" value="1"/>
</dbReference>
<evidence type="ECO:0000256" key="6">
    <source>
        <dbReference type="PROSITE-ProRule" id="PRU00169"/>
    </source>
</evidence>
<dbReference type="Gene3D" id="1.10.287.130">
    <property type="match status" value="1"/>
</dbReference>
<dbReference type="GO" id="GO:0000155">
    <property type="term" value="F:phosphorelay sensor kinase activity"/>
    <property type="evidence" value="ECO:0007669"/>
    <property type="project" value="InterPro"/>
</dbReference>
<reference evidence="10 11" key="1">
    <citation type="submission" date="2017-09" db="EMBL/GenBank/DDBJ databases">
        <title>The draft genome sequences of Marinobacter sp. PWS21.</title>
        <authorList>
            <person name="Cao J."/>
        </authorList>
    </citation>
    <scope>NUCLEOTIDE SEQUENCE [LARGE SCALE GENOMIC DNA]</scope>
    <source>
        <strain evidence="10 11">PWS21</strain>
    </source>
</reference>
<accession>A0A2G1UII1</accession>
<dbReference type="GO" id="GO:0009927">
    <property type="term" value="F:histidine phosphotransfer kinase activity"/>
    <property type="evidence" value="ECO:0007669"/>
    <property type="project" value="TreeGrafter"/>
</dbReference>
<evidence type="ECO:0000256" key="2">
    <source>
        <dbReference type="ARBA" id="ARBA00012438"/>
    </source>
</evidence>
<dbReference type="SMART" id="SM00387">
    <property type="entry name" value="HATPase_c"/>
    <property type="match status" value="1"/>
</dbReference>
<evidence type="ECO:0000259" key="9">
    <source>
        <dbReference type="PROSITE" id="PS50112"/>
    </source>
</evidence>
<keyword evidence="4" id="KW-0808">Transferase</keyword>
<gene>
    <name evidence="10" type="ORF">CLH61_15205</name>
</gene>
<comment type="caution">
    <text evidence="10">The sequence shown here is derived from an EMBL/GenBank/DDBJ whole genome shotgun (WGS) entry which is preliminary data.</text>
</comment>
<evidence type="ECO:0000313" key="11">
    <source>
        <dbReference type="Proteomes" id="UP000231409"/>
    </source>
</evidence>
<dbReference type="InterPro" id="IPR000014">
    <property type="entry name" value="PAS"/>
</dbReference>
<dbReference type="CDD" id="cd00156">
    <property type="entry name" value="REC"/>
    <property type="match status" value="1"/>
</dbReference>
<evidence type="ECO:0000256" key="5">
    <source>
        <dbReference type="ARBA" id="ARBA00022777"/>
    </source>
</evidence>
<dbReference type="InterPro" id="IPR036097">
    <property type="entry name" value="HisK_dim/P_sf"/>
</dbReference>
<proteinExistence type="predicted"/>
<dbReference type="CDD" id="cd00082">
    <property type="entry name" value="HisKA"/>
    <property type="match status" value="1"/>
</dbReference>
<keyword evidence="3 6" id="KW-0597">Phosphoprotein</keyword>
<dbReference type="SUPFAM" id="SSF47384">
    <property type="entry name" value="Homodimeric domain of signal transducing histidine kinase"/>
    <property type="match status" value="1"/>
</dbReference>
<evidence type="ECO:0000256" key="3">
    <source>
        <dbReference type="ARBA" id="ARBA00022553"/>
    </source>
</evidence>
<comment type="catalytic activity">
    <reaction evidence="1">
        <text>ATP + protein L-histidine = ADP + protein N-phospho-L-histidine.</text>
        <dbReference type="EC" id="2.7.13.3"/>
    </reaction>
</comment>
<dbReference type="Gene3D" id="3.40.50.2300">
    <property type="match status" value="1"/>
</dbReference>
<dbReference type="PANTHER" id="PTHR43047">
    <property type="entry name" value="TWO-COMPONENT HISTIDINE PROTEIN KINASE"/>
    <property type="match status" value="1"/>
</dbReference>
<dbReference type="Gene3D" id="3.30.565.10">
    <property type="entry name" value="Histidine kinase-like ATPase, C-terminal domain"/>
    <property type="match status" value="1"/>
</dbReference>
<dbReference type="EC" id="2.7.13.3" evidence="2"/>
<dbReference type="PROSITE" id="PS50110">
    <property type="entry name" value="RESPONSE_REGULATORY"/>
    <property type="match status" value="1"/>
</dbReference>
<dbReference type="Pfam" id="PF13426">
    <property type="entry name" value="PAS_9"/>
    <property type="match status" value="1"/>
</dbReference>
<dbReference type="SUPFAM" id="SSF52172">
    <property type="entry name" value="CheY-like"/>
    <property type="match status" value="1"/>
</dbReference>
<feature type="modified residue" description="4-aspartylphosphate" evidence="6">
    <location>
        <position position="517"/>
    </location>
</feature>
<dbReference type="NCBIfam" id="NF041832">
    <property type="entry name" value="near_NosP_CTERM"/>
    <property type="match status" value="1"/>
</dbReference>
<dbReference type="PANTHER" id="PTHR43047:SF9">
    <property type="entry name" value="HISTIDINE KINASE"/>
    <property type="match status" value="1"/>
</dbReference>
<dbReference type="InterPro" id="IPR004358">
    <property type="entry name" value="Sig_transdc_His_kin-like_C"/>
</dbReference>
<evidence type="ECO:0000256" key="1">
    <source>
        <dbReference type="ARBA" id="ARBA00000085"/>
    </source>
</evidence>
<dbReference type="Pfam" id="PF00512">
    <property type="entry name" value="HisKA"/>
    <property type="match status" value="1"/>
</dbReference>
<dbReference type="NCBIfam" id="TIGR00229">
    <property type="entry name" value="sensory_box"/>
    <property type="match status" value="1"/>
</dbReference>
<evidence type="ECO:0000256" key="4">
    <source>
        <dbReference type="ARBA" id="ARBA00022679"/>
    </source>
</evidence>
<dbReference type="SUPFAM" id="SSF55785">
    <property type="entry name" value="PYP-like sensor domain (PAS domain)"/>
    <property type="match status" value="1"/>
</dbReference>
<name>A0A2G1UII1_9GAMM</name>
<sequence length="589" mass="65177">MKKHSEAPDTAGYGVGDLLGLGSQSVRKNYYPALQERIEELEQERNRYKWLFENALHGIFQANLRGGFVAVNPAMARICGYDSGEHLKQRVIRLREQFFCSVAEFDSIRQQLLDEGKVLARETRLRRADNTPVHVALTLLRRPDLGPEVVEAFVADITERYLARQKLEQLNVDLERRVDERTEALQNANVSLRHQIEVREKVERELVVAIDAAREANLSKDKYLAAASHDLLQPLNAARLMVSALQEGSLPVAEARMVQQVHRALEGAEELLADLLDISKLDQQAIQPDLVYTEVADLVTSLGEEFGAVAANAGLRFRVRPRAAVVRTDPRMLARIIRNLLSNAFRYTREGSVMLASRVRGGRLCIEIWDTGVGIEQDKLQDIFTEFHQLLPHGDGGRQGVGLGLAIVERMARMLDCEIGVSSVVGRGSRFTVAMPLAEAAGASRPPGRLSAPPQAVAVDGFAGARVLVIDNEPAVLASMKALLERWHCDVITAANDSAALAACQPRGRAPDAILADFHLDGGRTGCEAIYRLRRELGRDIPAAVITADRSDETRRLMRAQYLPILNKPVKPNRLRALLVSLLPLAARQ</sequence>
<dbReference type="SUPFAM" id="SSF55874">
    <property type="entry name" value="ATPase domain of HSP90 chaperone/DNA topoisomerase II/histidine kinase"/>
    <property type="match status" value="1"/>
</dbReference>
<dbReference type="RefSeq" id="WP_099615608.1">
    <property type="nucleotide sequence ID" value="NZ_KZ319374.1"/>
</dbReference>
<dbReference type="PROSITE" id="PS50112">
    <property type="entry name" value="PAS"/>
    <property type="match status" value="1"/>
</dbReference>
<dbReference type="Proteomes" id="UP000231409">
    <property type="component" value="Unassembled WGS sequence"/>
</dbReference>
<evidence type="ECO:0000259" key="7">
    <source>
        <dbReference type="PROSITE" id="PS50109"/>
    </source>
</evidence>
<dbReference type="InterPro" id="IPR005467">
    <property type="entry name" value="His_kinase_dom"/>
</dbReference>
<dbReference type="PRINTS" id="PR00344">
    <property type="entry name" value="BCTRLSENSOR"/>
</dbReference>
<feature type="domain" description="PAS" evidence="9">
    <location>
        <begin position="44"/>
        <end position="85"/>
    </location>
</feature>
<dbReference type="Pfam" id="PF02518">
    <property type="entry name" value="HATPase_c"/>
    <property type="match status" value="1"/>
</dbReference>